<keyword evidence="3" id="KW-0539">Nucleus</keyword>
<name>D2VGX2_NAEGR</name>
<dbReference type="SMART" id="SM00715">
    <property type="entry name" value="LA"/>
    <property type="match status" value="1"/>
</dbReference>
<dbReference type="InterPro" id="IPR035979">
    <property type="entry name" value="RBD_domain_sf"/>
</dbReference>
<dbReference type="Gene3D" id="3.30.70.330">
    <property type="match status" value="1"/>
</dbReference>
<gene>
    <name evidence="7" type="ORF">NAEGRDRAFT_68199</name>
</gene>
<feature type="domain" description="RRM" evidence="5">
    <location>
        <begin position="102"/>
        <end position="174"/>
    </location>
</feature>
<sequence length="191" mass="22066">MSLNQAEIAIISRRVREAIELLFSDCSLPRDTFLKERIAENKDGYVDLETITQFNRIQQITTDMNLIIKALSKSFMLQFDSQNTKIRRRVALPPSIQTTHTRTLFVKRFPLNESIVTPEKIKQCFDAYGKVVYVGLNREQHSEKFTGSAFVEFDSEVVVEKLTLKSVVVKYSKDDEEGLLLRKGSESQQRR</sequence>
<evidence type="ECO:0000259" key="5">
    <source>
        <dbReference type="PROSITE" id="PS50102"/>
    </source>
</evidence>
<feature type="domain" description="HTH La-type RNA-binding" evidence="6">
    <location>
        <begin position="5"/>
        <end position="96"/>
    </location>
</feature>
<proteinExistence type="predicted"/>
<dbReference type="PRINTS" id="PR00302">
    <property type="entry name" value="LUPUSLA"/>
</dbReference>
<dbReference type="GO" id="GO:0003723">
    <property type="term" value="F:RNA binding"/>
    <property type="evidence" value="ECO:0007669"/>
    <property type="project" value="UniProtKB-UniRule"/>
</dbReference>
<dbReference type="VEuPathDB" id="AmoebaDB:NAEGRDRAFT_68199"/>
<dbReference type="InterPro" id="IPR002344">
    <property type="entry name" value="Lupus_La"/>
</dbReference>
<dbReference type="InParanoid" id="D2VGX2"/>
<dbReference type="RefSeq" id="XP_002676537.1">
    <property type="nucleotide sequence ID" value="XM_002676491.1"/>
</dbReference>
<dbReference type="GeneID" id="8847731"/>
<dbReference type="InterPro" id="IPR045180">
    <property type="entry name" value="La_dom_prot"/>
</dbReference>
<evidence type="ECO:0000256" key="3">
    <source>
        <dbReference type="ARBA" id="ARBA00023242"/>
    </source>
</evidence>
<organism evidence="8">
    <name type="scientific">Naegleria gruberi</name>
    <name type="common">Amoeba</name>
    <dbReference type="NCBI Taxonomy" id="5762"/>
    <lineage>
        <taxon>Eukaryota</taxon>
        <taxon>Discoba</taxon>
        <taxon>Heterolobosea</taxon>
        <taxon>Tetramitia</taxon>
        <taxon>Eutetramitia</taxon>
        <taxon>Vahlkampfiidae</taxon>
        <taxon>Naegleria</taxon>
    </lineage>
</organism>
<dbReference type="OrthoDB" id="439993at2759"/>
<dbReference type="eggNOG" id="KOG4213">
    <property type="taxonomic scope" value="Eukaryota"/>
</dbReference>
<dbReference type="SUPFAM" id="SSF46785">
    <property type="entry name" value="Winged helix' DNA-binding domain"/>
    <property type="match status" value="1"/>
</dbReference>
<protein>
    <submittedName>
        <fullName evidence="7">Predicted protein</fullName>
    </submittedName>
</protein>
<dbReference type="GO" id="GO:1990904">
    <property type="term" value="C:ribonucleoprotein complex"/>
    <property type="evidence" value="ECO:0007669"/>
    <property type="project" value="InterPro"/>
</dbReference>
<dbReference type="Pfam" id="PF00076">
    <property type="entry name" value="RRM_1"/>
    <property type="match status" value="1"/>
</dbReference>
<keyword evidence="8" id="KW-1185">Reference proteome</keyword>
<dbReference type="InterPro" id="IPR036390">
    <property type="entry name" value="WH_DNA-bd_sf"/>
</dbReference>
<evidence type="ECO:0000256" key="1">
    <source>
        <dbReference type="ARBA" id="ARBA00004123"/>
    </source>
</evidence>
<dbReference type="KEGG" id="ngr:NAEGRDRAFT_68199"/>
<evidence type="ECO:0000313" key="8">
    <source>
        <dbReference type="Proteomes" id="UP000006671"/>
    </source>
</evidence>
<evidence type="ECO:0000256" key="2">
    <source>
        <dbReference type="ARBA" id="ARBA00022884"/>
    </source>
</evidence>
<dbReference type="AlphaFoldDB" id="D2VGX2"/>
<accession>D2VGX2</accession>
<dbReference type="EMBL" id="GG738871">
    <property type="protein sequence ID" value="EFC43793.1"/>
    <property type="molecule type" value="Genomic_DNA"/>
</dbReference>
<dbReference type="SUPFAM" id="SSF54928">
    <property type="entry name" value="RNA-binding domain, RBD"/>
    <property type="match status" value="1"/>
</dbReference>
<dbReference type="CDD" id="cd07323">
    <property type="entry name" value="LAM"/>
    <property type="match status" value="1"/>
</dbReference>
<evidence type="ECO:0000256" key="4">
    <source>
        <dbReference type="PROSITE-ProRule" id="PRU00332"/>
    </source>
</evidence>
<dbReference type="InterPro" id="IPR036388">
    <property type="entry name" value="WH-like_DNA-bd_sf"/>
</dbReference>
<comment type="subcellular location">
    <subcellularLocation>
        <location evidence="1">Nucleus</location>
    </subcellularLocation>
</comment>
<keyword evidence="2 4" id="KW-0694">RNA-binding</keyword>
<dbReference type="InterPro" id="IPR000504">
    <property type="entry name" value="RRM_dom"/>
</dbReference>
<dbReference type="STRING" id="5762.D2VGX2"/>
<evidence type="ECO:0000313" key="7">
    <source>
        <dbReference type="EMBL" id="EFC43793.1"/>
    </source>
</evidence>
<dbReference type="PROSITE" id="PS50102">
    <property type="entry name" value="RRM"/>
    <property type="match status" value="1"/>
</dbReference>
<dbReference type="Proteomes" id="UP000006671">
    <property type="component" value="Unassembled WGS sequence"/>
</dbReference>
<dbReference type="PANTHER" id="PTHR22792">
    <property type="entry name" value="LUPUS LA PROTEIN-RELATED"/>
    <property type="match status" value="1"/>
</dbReference>
<dbReference type="OMA" id="WTFIMDI"/>
<dbReference type="InterPro" id="IPR006630">
    <property type="entry name" value="La_HTH"/>
</dbReference>
<evidence type="ECO:0000259" key="6">
    <source>
        <dbReference type="PROSITE" id="PS50961"/>
    </source>
</evidence>
<dbReference type="Gene3D" id="1.10.10.10">
    <property type="entry name" value="Winged helix-like DNA-binding domain superfamily/Winged helix DNA-binding domain"/>
    <property type="match status" value="1"/>
</dbReference>
<dbReference type="PROSITE" id="PS50961">
    <property type="entry name" value="HTH_LA"/>
    <property type="match status" value="1"/>
</dbReference>
<reference evidence="7 8" key="1">
    <citation type="journal article" date="2010" name="Cell">
        <title>The genome of Naegleria gruberi illuminates early eukaryotic versatility.</title>
        <authorList>
            <person name="Fritz-Laylin L.K."/>
            <person name="Prochnik S.E."/>
            <person name="Ginger M.L."/>
            <person name="Dacks J.B."/>
            <person name="Carpenter M.L."/>
            <person name="Field M.C."/>
            <person name="Kuo A."/>
            <person name="Paredez A."/>
            <person name="Chapman J."/>
            <person name="Pham J."/>
            <person name="Shu S."/>
            <person name="Neupane R."/>
            <person name="Cipriano M."/>
            <person name="Mancuso J."/>
            <person name="Tu H."/>
            <person name="Salamov A."/>
            <person name="Lindquist E."/>
            <person name="Shapiro H."/>
            <person name="Lucas S."/>
            <person name="Grigoriev I.V."/>
            <person name="Cande W.Z."/>
            <person name="Fulton C."/>
            <person name="Rokhsar D.S."/>
            <person name="Dawson S.C."/>
        </authorList>
    </citation>
    <scope>NUCLEOTIDE SEQUENCE [LARGE SCALE GENOMIC DNA]</scope>
    <source>
        <strain evidence="7 8">NEG-M</strain>
    </source>
</reference>
<dbReference type="InterPro" id="IPR012677">
    <property type="entry name" value="Nucleotide-bd_a/b_plait_sf"/>
</dbReference>
<dbReference type="GO" id="GO:0005634">
    <property type="term" value="C:nucleus"/>
    <property type="evidence" value="ECO:0007669"/>
    <property type="project" value="UniProtKB-SubCell"/>
</dbReference>
<dbReference type="Pfam" id="PF05383">
    <property type="entry name" value="La"/>
    <property type="match status" value="1"/>
</dbReference>
<dbReference type="GO" id="GO:0006396">
    <property type="term" value="P:RNA processing"/>
    <property type="evidence" value="ECO:0007669"/>
    <property type="project" value="InterPro"/>
</dbReference>